<sequence>MTQVECYKKFLAPLYTEESLKDLADLIGVNDTEENSDSII</sequence>
<gene>
    <name evidence="1" type="ORF">OB144RH_00615</name>
</gene>
<keyword evidence="2" id="KW-1185">Reference proteome</keyword>
<accession>A0ABP0T3H3</accession>
<dbReference type="RefSeq" id="WP_355456637.1">
    <property type="nucleotide sequence ID" value="NZ_OY974080.1"/>
</dbReference>
<evidence type="ECO:0000313" key="1">
    <source>
        <dbReference type="EMBL" id="CAK9119632.1"/>
    </source>
</evidence>
<protein>
    <submittedName>
        <fullName evidence="1">Uncharacterized protein</fullName>
    </submittedName>
</protein>
<evidence type="ECO:0000313" key="2">
    <source>
        <dbReference type="Proteomes" id="UP001642485"/>
    </source>
</evidence>
<organism evidence="1 2">
    <name type="scientific">Rickettsia helvetica</name>
    <dbReference type="NCBI Taxonomy" id="35789"/>
    <lineage>
        <taxon>Bacteria</taxon>
        <taxon>Pseudomonadati</taxon>
        <taxon>Pseudomonadota</taxon>
        <taxon>Alphaproteobacteria</taxon>
        <taxon>Rickettsiales</taxon>
        <taxon>Rickettsiaceae</taxon>
        <taxon>Rickettsieae</taxon>
        <taxon>Rickettsia</taxon>
        <taxon>spotted fever group</taxon>
    </lineage>
</organism>
<reference evidence="1 2" key="1">
    <citation type="submission" date="2024-02" db="EMBL/GenBank/DDBJ databases">
        <authorList>
            <person name="Nijsse B."/>
            <person name="Sprong H."/>
        </authorList>
    </citation>
    <scope>NUCLEOTIDE SEQUENCE [LARGE SCALE GENOMIC DNA]</scope>
    <source>
        <strain evidence="1">OB144</strain>
    </source>
</reference>
<dbReference type="Proteomes" id="UP001642485">
    <property type="component" value="Chromosome"/>
</dbReference>
<proteinExistence type="predicted"/>
<dbReference type="EMBL" id="OZ018776">
    <property type="protein sequence ID" value="CAK9119632.1"/>
    <property type="molecule type" value="Genomic_DNA"/>
</dbReference>
<name>A0ABP0T3H3_RICHE</name>